<dbReference type="PANTHER" id="PTHR43857:SF1">
    <property type="entry name" value="YJGH FAMILY PROTEIN"/>
    <property type="match status" value="1"/>
</dbReference>
<dbReference type="eggNOG" id="COG0251">
    <property type="taxonomic scope" value="Bacteria"/>
</dbReference>
<keyword evidence="2" id="KW-1185">Reference proteome</keyword>
<dbReference type="HOGENOM" id="CLU_100715_4_3_6"/>
<dbReference type="InterPro" id="IPR035959">
    <property type="entry name" value="RutC-like_sf"/>
</dbReference>
<dbReference type="Proteomes" id="UP000009336">
    <property type="component" value="Unassembled WGS sequence"/>
</dbReference>
<dbReference type="PANTHER" id="PTHR43857">
    <property type="entry name" value="BLR7761 PROTEIN"/>
    <property type="match status" value="1"/>
</dbReference>
<proteinExistence type="predicted"/>
<dbReference type="SUPFAM" id="SSF55298">
    <property type="entry name" value="YjgF-like"/>
    <property type="match status" value="1"/>
</dbReference>
<dbReference type="PATRIC" id="fig|1141662.3.peg.1082"/>
<dbReference type="InterPro" id="IPR006175">
    <property type="entry name" value="YjgF/YER057c/UK114"/>
</dbReference>
<gene>
    <name evidence="1" type="ORF">OOA_05336</name>
</gene>
<dbReference type="RefSeq" id="WP_008911101.1">
    <property type="nucleotide sequence ID" value="NZ_KB233222.1"/>
</dbReference>
<reference evidence="1 2" key="1">
    <citation type="journal article" date="2012" name="BMC Genomics">
        <title>Comparative genomics of bacteria in the genus Providencia isolated from wild Drosophila melanogaster.</title>
        <authorList>
            <person name="Galac M.R."/>
            <person name="Lazzaro B.P."/>
        </authorList>
    </citation>
    <scope>NUCLEOTIDE SEQUENCE [LARGE SCALE GENOMIC DNA]</scope>
    <source>
        <strain evidence="1 2">DSM 19968</strain>
    </source>
</reference>
<dbReference type="CDD" id="cd00448">
    <property type="entry name" value="YjgF_YER057c_UK114_family"/>
    <property type="match status" value="1"/>
</dbReference>
<evidence type="ECO:0000313" key="1">
    <source>
        <dbReference type="EMBL" id="EKT63257.1"/>
    </source>
</evidence>
<dbReference type="STRING" id="1141662.OOA_05336"/>
<comment type="caution">
    <text evidence="1">The sequence shown here is derived from an EMBL/GenBank/DDBJ whole genome shotgun (WGS) entry which is preliminary data.</text>
</comment>
<accession>K8X0T9</accession>
<dbReference type="EMBL" id="AKKL01000015">
    <property type="protein sequence ID" value="EKT63257.1"/>
    <property type="molecule type" value="Genomic_DNA"/>
</dbReference>
<name>K8X0T9_9GAMM</name>
<protein>
    <submittedName>
        <fullName evidence="1">Endoribonuclease l-psp</fullName>
    </submittedName>
</protein>
<evidence type="ECO:0000313" key="2">
    <source>
        <dbReference type="Proteomes" id="UP000009336"/>
    </source>
</evidence>
<dbReference type="Gene3D" id="3.30.1330.40">
    <property type="entry name" value="RutC-like"/>
    <property type="match status" value="1"/>
</dbReference>
<dbReference type="AlphaFoldDB" id="K8X0T9"/>
<organism evidence="1 2">
    <name type="scientific">Providencia burhodogranariea DSM 19968</name>
    <dbReference type="NCBI Taxonomy" id="1141662"/>
    <lineage>
        <taxon>Bacteria</taxon>
        <taxon>Pseudomonadati</taxon>
        <taxon>Pseudomonadota</taxon>
        <taxon>Gammaproteobacteria</taxon>
        <taxon>Enterobacterales</taxon>
        <taxon>Morganellaceae</taxon>
        <taxon>Providencia</taxon>
    </lineage>
</organism>
<sequence>MSKPLLNQQISQINELIHLNPKGLHDPTPSGYTHVVVAPLTGNTIYVSGQCSYHIGDGGVRDFTAQLDEALANMVIALQAGGANVHDVTRINLLIVNYSEELLPIWSTAARSIWGEGPYPASTLIPVPRLAFNGLLVEIEATAVVITEKI</sequence>
<dbReference type="Pfam" id="PF01042">
    <property type="entry name" value="Ribonuc_L-PSP"/>
    <property type="match status" value="1"/>
</dbReference>